<evidence type="ECO:0000256" key="1">
    <source>
        <dbReference type="ARBA" id="ARBA00007637"/>
    </source>
</evidence>
<evidence type="ECO:0000313" key="6">
    <source>
        <dbReference type="Proteomes" id="UP001156691"/>
    </source>
</evidence>
<dbReference type="InterPro" id="IPR036291">
    <property type="entry name" value="NAD(P)-bd_dom_sf"/>
</dbReference>
<keyword evidence="3" id="KW-0520">NAD</keyword>
<protein>
    <submittedName>
        <fullName evidence="5">UDP-glucose 4-epimerase</fullName>
    </submittedName>
</protein>
<dbReference type="EMBL" id="BSNS01000009">
    <property type="protein sequence ID" value="GLQ54732.1"/>
    <property type="molecule type" value="Genomic_DNA"/>
</dbReference>
<feature type="domain" description="NAD-dependent epimerase/dehydratase" evidence="4">
    <location>
        <begin position="14"/>
        <end position="171"/>
    </location>
</feature>
<gene>
    <name evidence="5" type="ORF">GCM10010862_19910</name>
</gene>
<organism evidence="5 6">
    <name type="scientific">Devosia nitrariae</name>
    <dbReference type="NCBI Taxonomy" id="2071872"/>
    <lineage>
        <taxon>Bacteria</taxon>
        <taxon>Pseudomonadati</taxon>
        <taxon>Pseudomonadota</taxon>
        <taxon>Alphaproteobacteria</taxon>
        <taxon>Hyphomicrobiales</taxon>
        <taxon>Devosiaceae</taxon>
        <taxon>Devosia</taxon>
    </lineage>
</organism>
<dbReference type="PANTHER" id="PTHR43103">
    <property type="entry name" value="NUCLEOSIDE-DIPHOSPHATE-SUGAR EPIMERASE"/>
    <property type="match status" value="1"/>
</dbReference>
<evidence type="ECO:0000256" key="3">
    <source>
        <dbReference type="ARBA" id="ARBA00023027"/>
    </source>
</evidence>
<dbReference type="Gene3D" id="3.40.50.720">
    <property type="entry name" value="NAD(P)-binding Rossmann-like Domain"/>
    <property type="match status" value="1"/>
</dbReference>
<accession>A0ABQ5W427</accession>
<evidence type="ECO:0000259" key="4">
    <source>
        <dbReference type="Pfam" id="PF01370"/>
    </source>
</evidence>
<evidence type="ECO:0000313" key="5">
    <source>
        <dbReference type="EMBL" id="GLQ54732.1"/>
    </source>
</evidence>
<dbReference type="PANTHER" id="PTHR43103:SF5">
    <property type="entry name" value="4-EPIMERASE, PUTATIVE (AFU_ORTHOLOGUE AFUA_7G00360)-RELATED"/>
    <property type="match status" value="1"/>
</dbReference>
<dbReference type="Pfam" id="PF01370">
    <property type="entry name" value="Epimerase"/>
    <property type="match status" value="1"/>
</dbReference>
<proteinExistence type="inferred from homology"/>
<dbReference type="SUPFAM" id="SSF51735">
    <property type="entry name" value="NAD(P)-binding Rossmann-fold domains"/>
    <property type="match status" value="1"/>
</dbReference>
<dbReference type="Proteomes" id="UP001156691">
    <property type="component" value="Unassembled WGS sequence"/>
</dbReference>
<keyword evidence="6" id="KW-1185">Reference proteome</keyword>
<dbReference type="InterPro" id="IPR001509">
    <property type="entry name" value="Epimerase_deHydtase"/>
</dbReference>
<reference evidence="6" key="1">
    <citation type="journal article" date="2019" name="Int. J. Syst. Evol. Microbiol.">
        <title>The Global Catalogue of Microorganisms (GCM) 10K type strain sequencing project: providing services to taxonomists for standard genome sequencing and annotation.</title>
        <authorList>
            <consortium name="The Broad Institute Genomics Platform"/>
            <consortium name="The Broad Institute Genome Sequencing Center for Infectious Disease"/>
            <person name="Wu L."/>
            <person name="Ma J."/>
        </authorList>
    </citation>
    <scope>NUCLEOTIDE SEQUENCE [LARGE SCALE GENOMIC DNA]</scope>
    <source>
        <strain evidence="6">NBRC 112416</strain>
    </source>
</reference>
<dbReference type="RefSeq" id="WP_379993695.1">
    <property type="nucleotide sequence ID" value="NZ_BSNS01000009.1"/>
</dbReference>
<sequence length="273" mass="29578">MSAEPTYGILKLAIVGGTGRVGTALRKELAPLVHSILVLGRTQPDDLAPNERYLEVDMSEVDKMRAAFEGMDGIIHMAGIPKEAPLEDIIRVNVVGTSNVYEAARLAGVPRVVLGSSNHAVGYYPRDVVVSGTSQMRPDGLYGLSKCWTELVAGLYYDKYGIRSLIIRIGNAGKQPKTVRSLEIWVSPRDLCQLTLIGLTHPDVDATTVFGVSGGGGTWWDNSSATKLGYEPKDIIAEHAAPELSTEDESEVALFYQGGRFAAVNHVGRIRKR</sequence>
<comment type="caution">
    <text evidence="5">The sequence shown here is derived from an EMBL/GenBank/DDBJ whole genome shotgun (WGS) entry which is preliminary data.</text>
</comment>
<name>A0ABQ5W427_9HYPH</name>
<comment type="similarity">
    <text evidence="1">Belongs to the NAD(P)-dependent epimerase/dehydratase family.</text>
</comment>
<dbReference type="CDD" id="cd08946">
    <property type="entry name" value="SDR_e"/>
    <property type="match status" value="1"/>
</dbReference>
<evidence type="ECO:0000256" key="2">
    <source>
        <dbReference type="ARBA" id="ARBA00023002"/>
    </source>
</evidence>
<keyword evidence="2" id="KW-0560">Oxidoreductase</keyword>